<sequence>MAEYQDLDELLEDEPFEEEEEAGERTVSVLGSGLSEFTAEQGGERVDKLIAEQSGGALSRTQVQDLIDQELIVVNGKKVKSNYKLKAGDTVTVNVPEPQEVSVEPENIPLDVVYEDSDVIVVNKKRGMVVHPAMGHYSGTLVNALLYHCKDLSGINGEVRPGIVHRIDKDTTGLLMAAKNDLAHRGLAAQLKEHSVTRKYVAVVHGVIPHDLGTVEAPIGRDPVHRQQMAVVREGGREAVTHFQVIERLPKHTVVELKLETGRTHQIRVHMEFIGHPLVGDPKYGNQKRNRFGDILQGQALHAQVLGFVHPRTEEYLEFSAEMPDEMVRLIERLKQEEA</sequence>
<dbReference type="InterPro" id="IPR050188">
    <property type="entry name" value="RluA_PseudoU_synthase"/>
</dbReference>
<dbReference type="InterPro" id="IPR006145">
    <property type="entry name" value="PsdUridine_synth_RsuA/RluA"/>
</dbReference>
<dbReference type="Pfam" id="PF00849">
    <property type="entry name" value="PseudoU_synth_2"/>
    <property type="match status" value="1"/>
</dbReference>
<comment type="caution">
    <text evidence="8">The sequence shown here is derived from an EMBL/GenBank/DDBJ whole genome shotgun (WGS) entry which is preliminary data.</text>
</comment>
<evidence type="ECO:0000256" key="3">
    <source>
        <dbReference type="ARBA" id="ARBA00023235"/>
    </source>
</evidence>
<reference evidence="8 9" key="1">
    <citation type="submission" date="2022-11" db="EMBL/GenBank/DDBJ databases">
        <title>Study of microbial diversity in lake waters.</title>
        <authorList>
            <person name="Zhang J."/>
        </authorList>
    </citation>
    <scope>NUCLEOTIDE SEQUENCE [LARGE SCALE GENOMIC DNA]</scope>
    <source>
        <strain evidence="8 9">DT12</strain>
    </source>
</reference>
<dbReference type="CDD" id="cd00165">
    <property type="entry name" value="S4"/>
    <property type="match status" value="1"/>
</dbReference>
<dbReference type="InterPro" id="IPR036986">
    <property type="entry name" value="S4_RNA-bd_sf"/>
</dbReference>
<gene>
    <name evidence="8" type="ORF">OS242_00100</name>
</gene>
<dbReference type="Gene3D" id="3.30.2350.10">
    <property type="entry name" value="Pseudouridine synthase"/>
    <property type="match status" value="1"/>
</dbReference>
<keyword evidence="3 5" id="KW-0413">Isomerase</keyword>
<accession>A0ABT3WY09</accession>
<dbReference type="InterPro" id="IPR020103">
    <property type="entry name" value="PsdUridine_synth_cat_dom_sf"/>
</dbReference>
<dbReference type="RefSeq" id="WP_267149628.1">
    <property type="nucleotide sequence ID" value="NZ_JAPMLT010000001.1"/>
</dbReference>
<feature type="region of interest" description="Disordered" evidence="6">
    <location>
        <begin position="1"/>
        <end position="24"/>
    </location>
</feature>
<evidence type="ECO:0000313" key="8">
    <source>
        <dbReference type="EMBL" id="MCX7568372.1"/>
    </source>
</evidence>
<dbReference type="Gene3D" id="3.10.290.10">
    <property type="entry name" value="RNA-binding S4 domain"/>
    <property type="match status" value="1"/>
</dbReference>
<comment type="function">
    <text evidence="5">Responsible for synthesis of pseudouridine from uracil.</text>
</comment>
<dbReference type="NCBIfam" id="TIGR00005">
    <property type="entry name" value="rluA_subfam"/>
    <property type="match status" value="1"/>
</dbReference>
<evidence type="ECO:0000256" key="6">
    <source>
        <dbReference type="SAM" id="MobiDB-lite"/>
    </source>
</evidence>
<keyword evidence="4" id="KW-0694">RNA-binding</keyword>
<dbReference type="Pfam" id="PF01479">
    <property type="entry name" value="S4"/>
    <property type="match status" value="1"/>
</dbReference>
<dbReference type="InterPro" id="IPR006225">
    <property type="entry name" value="PsdUridine_synth_RluC/D"/>
</dbReference>
<dbReference type="SUPFAM" id="SSF55120">
    <property type="entry name" value="Pseudouridine synthase"/>
    <property type="match status" value="1"/>
</dbReference>
<name>A0ABT3WY09_9BACL</name>
<dbReference type="InterPro" id="IPR002942">
    <property type="entry name" value="S4_RNA-bd"/>
</dbReference>
<proteinExistence type="inferred from homology"/>
<dbReference type="PROSITE" id="PS50889">
    <property type="entry name" value="S4"/>
    <property type="match status" value="1"/>
</dbReference>
<dbReference type="InterPro" id="IPR006224">
    <property type="entry name" value="PsdUridine_synth_RluA-like_CS"/>
</dbReference>
<evidence type="ECO:0000256" key="4">
    <source>
        <dbReference type="PROSITE-ProRule" id="PRU00182"/>
    </source>
</evidence>
<dbReference type="SUPFAM" id="SSF55174">
    <property type="entry name" value="Alpha-L RNA-binding motif"/>
    <property type="match status" value="1"/>
</dbReference>
<protein>
    <recommendedName>
        <fullName evidence="5">Pseudouridine synthase</fullName>
        <ecNumber evidence="5">5.4.99.-</ecNumber>
    </recommendedName>
</protein>
<comment type="similarity">
    <text evidence="2 5">Belongs to the pseudouridine synthase RluA family.</text>
</comment>
<dbReference type="Proteomes" id="UP001208017">
    <property type="component" value="Unassembled WGS sequence"/>
</dbReference>
<evidence type="ECO:0000313" key="9">
    <source>
        <dbReference type="Proteomes" id="UP001208017"/>
    </source>
</evidence>
<dbReference type="PANTHER" id="PTHR21600">
    <property type="entry name" value="MITOCHONDRIAL RNA PSEUDOURIDINE SYNTHASE"/>
    <property type="match status" value="1"/>
</dbReference>
<dbReference type="EMBL" id="JAPMLT010000001">
    <property type="protein sequence ID" value="MCX7568372.1"/>
    <property type="molecule type" value="Genomic_DNA"/>
</dbReference>
<evidence type="ECO:0000259" key="7">
    <source>
        <dbReference type="SMART" id="SM00363"/>
    </source>
</evidence>
<keyword evidence="9" id="KW-1185">Reference proteome</keyword>
<dbReference type="EC" id="5.4.99.-" evidence="5"/>
<evidence type="ECO:0000256" key="2">
    <source>
        <dbReference type="ARBA" id="ARBA00010876"/>
    </source>
</evidence>
<evidence type="ECO:0000256" key="1">
    <source>
        <dbReference type="ARBA" id="ARBA00000073"/>
    </source>
</evidence>
<feature type="domain" description="RNA-binding S4" evidence="7">
    <location>
        <begin position="44"/>
        <end position="109"/>
    </location>
</feature>
<dbReference type="CDD" id="cd02869">
    <property type="entry name" value="PseudoU_synth_RluA_like"/>
    <property type="match status" value="1"/>
</dbReference>
<dbReference type="SMART" id="SM00363">
    <property type="entry name" value="S4"/>
    <property type="match status" value="1"/>
</dbReference>
<organism evidence="8 9">
    <name type="scientific">Tumebacillus lacus</name>
    <dbReference type="NCBI Taxonomy" id="2995335"/>
    <lineage>
        <taxon>Bacteria</taxon>
        <taxon>Bacillati</taxon>
        <taxon>Bacillota</taxon>
        <taxon>Bacilli</taxon>
        <taxon>Bacillales</taxon>
        <taxon>Alicyclobacillaceae</taxon>
        <taxon>Tumebacillus</taxon>
    </lineage>
</organism>
<dbReference type="PROSITE" id="PS01129">
    <property type="entry name" value="PSI_RLU"/>
    <property type="match status" value="1"/>
</dbReference>
<evidence type="ECO:0000256" key="5">
    <source>
        <dbReference type="RuleBase" id="RU362028"/>
    </source>
</evidence>
<comment type="catalytic activity">
    <reaction evidence="1 5">
        <text>a uridine in RNA = a pseudouridine in RNA</text>
        <dbReference type="Rhea" id="RHEA:48348"/>
        <dbReference type="Rhea" id="RHEA-COMP:12068"/>
        <dbReference type="Rhea" id="RHEA-COMP:12069"/>
        <dbReference type="ChEBI" id="CHEBI:65314"/>
        <dbReference type="ChEBI" id="CHEBI:65315"/>
    </reaction>
</comment>
<dbReference type="PANTHER" id="PTHR21600:SF44">
    <property type="entry name" value="RIBOSOMAL LARGE SUBUNIT PSEUDOURIDINE SYNTHASE D"/>
    <property type="match status" value="1"/>
</dbReference>
<feature type="compositionally biased region" description="Acidic residues" evidence="6">
    <location>
        <begin position="1"/>
        <end position="22"/>
    </location>
</feature>